<organism evidence="3 4">
    <name type="scientific">Candidatus Amesbacteria bacterium GW2011_GWA1_48_9</name>
    <dbReference type="NCBI Taxonomy" id="1618355"/>
    <lineage>
        <taxon>Bacteria</taxon>
        <taxon>Candidatus Amesiibacteriota</taxon>
    </lineage>
</organism>
<protein>
    <recommendedName>
        <fullName evidence="2">UPF0102 protein UY33_C0036G0012</fullName>
    </recommendedName>
</protein>
<evidence type="ECO:0000313" key="3">
    <source>
        <dbReference type="EMBL" id="KKU99152.1"/>
    </source>
</evidence>
<proteinExistence type="inferred from homology"/>
<sequence length="117" mass="13677">MKVFNREVGRRGEEIAAGFLQRKGYELVLRNYSTRYGEIDLICRGNGVIVFVEVKAKKGLKFGRPEEMFTRYKLEKVKRMATVYLEGRDVPCRIDMVAVVLDEFNRPVEIKHYQNVT</sequence>
<gene>
    <name evidence="3" type="ORF">UY33_C0036G0012</name>
</gene>
<dbReference type="HAMAP" id="MF_00048">
    <property type="entry name" value="UPF0102"/>
    <property type="match status" value="1"/>
</dbReference>
<dbReference type="Gene3D" id="3.40.1350.10">
    <property type="match status" value="1"/>
</dbReference>
<comment type="caution">
    <text evidence="3">The sequence shown here is derived from an EMBL/GenBank/DDBJ whole genome shotgun (WGS) entry which is preliminary data.</text>
</comment>
<dbReference type="PANTHER" id="PTHR34039">
    <property type="entry name" value="UPF0102 PROTEIN YRAN"/>
    <property type="match status" value="1"/>
</dbReference>
<dbReference type="Pfam" id="PF02021">
    <property type="entry name" value="UPF0102"/>
    <property type="match status" value="1"/>
</dbReference>
<evidence type="ECO:0000256" key="2">
    <source>
        <dbReference type="HAMAP-Rule" id="MF_00048"/>
    </source>
</evidence>
<comment type="similarity">
    <text evidence="1 2">Belongs to the UPF0102 family.</text>
</comment>
<dbReference type="EMBL" id="LCPP01000036">
    <property type="protein sequence ID" value="KKU99152.1"/>
    <property type="molecule type" value="Genomic_DNA"/>
</dbReference>
<dbReference type="InterPro" id="IPR011856">
    <property type="entry name" value="tRNA_endonuc-like_dom_sf"/>
</dbReference>
<reference evidence="3 4" key="1">
    <citation type="journal article" date="2015" name="Nature">
        <title>rRNA introns, odd ribosomes, and small enigmatic genomes across a large radiation of phyla.</title>
        <authorList>
            <person name="Brown C.T."/>
            <person name="Hug L.A."/>
            <person name="Thomas B.C."/>
            <person name="Sharon I."/>
            <person name="Castelle C.J."/>
            <person name="Singh A."/>
            <person name="Wilkins M.J."/>
            <person name="Williams K.H."/>
            <person name="Banfield J.F."/>
        </authorList>
    </citation>
    <scope>NUCLEOTIDE SEQUENCE [LARGE SCALE GENOMIC DNA]</scope>
</reference>
<dbReference type="InterPro" id="IPR011335">
    <property type="entry name" value="Restrct_endonuc-II-like"/>
</dbReference>
<accession>A0A0G1UYE6</accession>
<evidence type="ECO:0000256" key="1">
    <source>
        <dbReference type="ARBA" id="ARBA00006738"/>
    </source>
</evidence>
<dbReference type="SUPFAM" id="SSF52980">
    <property type="entry name" value="Restriction endonuclease-like"/>
    <property type="match status" value="1"/>
</dbReference>
<evidence type="ECO:0000313" key="4">
    <source>
        <dbReference type="Proteomes" id="UP000034637"/>
    </source>
</evidence>
<dbReference type="AlphaFoldDB" id="A0A0G1UYE6"/>
<dbReference type="NCBIfam" id="NF009150">
    <property type="entry name" value="PRK12497.1-3"/>
    <property type="match status" value="1"/>
</dbReference>
<name>A0A0G1UYE6_9BACT</name>
<dbReference type="PANTHER" id="PTHR34039:SF1">
    <property type="entry name" value="UPF0102 PROTEIN YRAN"/>
    <property type="match status" value="1"/>
</dbReference>
<dbReference type="InterPro" id="IPR003509">
    <property type="entry name" value="UPF0102_YraN-like"/>
</dbReference>
<dbReference type="GO" id="GO:0003676">
    <property type="term" value="F:nucleic acid binding"/>
    <property type="evidence" value="ECO:0007669"/>
    <property type="project" value="InterPro"/>
</dbReference>
<dbReference type="Proteomes" id="UP000034637">
    <property type="component" value="Unassembled WGS sequence"/>
</dbReference>
<dbReference type="CDD" id="cd20736">
    <property type="entry name" value="PoNe_Nuclease"/>
    <property type="match status" value="1"/>
</dbReference>